<dbReference type="SMART" id="SM00174">
    <property type="entry name" value="RHO"/>
    <property type="match status" value="1"/>
</dbReference>
<dbReference type="Pfam" id="PF00071">
    <property type="entry name" value="Ras"/>
    <property type="match status" value="1"/>
</dbReference>
<evidence type="ECO:0000256" key="1">
    <source>
        <dbReference type="ARBA" id="ARBA00022741"/>
    </source>
</evidence>
<dbReference type="InterPro" id="IPR005225">
    <property type="entry name" value="Small_GTP-bd"/>
</dbReference>
<dbReference type="FunFam" id="3.40.50.300:FF:001656">
    <property type="entry name" value="Rab11B GTPase, putative"/>
    <property type="match status" value="1"/>
</dbReference>
<protein>
    <submittedName>
        <fullName evidence="3">Uncharacterized protein</fullName>
    </submittedName>
</protein>
<dbReference type="SUPFAM" id="SSF52540">
    <property type="entry name" value="P-loop containing nucleoside triphosphate hydrolases"/>
    <property type="match status" value="1"/>
</dbReference>
<sequence length="230" mass="26015">MADDGHFPRVTTDDTAAATDTEAFLKALKVQEGKTGEEGKDELSLVTSKGAIKIILLGDSAVGKSKLVERFLMDGYQPQQLSTFALTLFRYNFNHPDGRVVAVDFWDTAGQERFNNLHPSYFYRAHACILAFDVTRKVTYKNLDRWYRELEEYCSGIPTIVVANKIDVDYRVTERTFAFPERRNLPFAFVSASDGTNVVKTFQQAIMMGIKQKENPSDDFLTMALELLAE</sequence>
<dbReference type="EMBL" id="HBDY01015111">
    <property type="protein sequence ID" value="CAD8248933.1"/>
    <property type="molecule type" value="Transcribed_RNA"/>
</dbReference>
<dbReference type="InterPro" id="IPR001806">
    <property type="entry name" value="Small_GTPase"/>
</dbReference>
<dbReference type="SMART" id="SM00176">
    <property type="entry name" value="RAN"/>
    <property type="match status" value="1"/>
</dbReference>
<dbReference type="SMART" id="SM00173">
    <property type="entry name" value="RAS"/>
    <property type="match status" value="1"/>
</dbReference>
<dbReference type="PANTHER" id="PTHR47978">
    <property type="match status" value="1"/>
</dbReference>
<proteinExistence type="predicted"/>
<accession>A0A6U0L6B7</accession>
<dbReference type="PROSITE" id="PS51419">
    <property type="entry name" value="RAB"/>
    <property type="match status" value="1"/>
</dbReference>
<evidence type="ECO:0000313" key="3">
    <source>
        <dbReference type="EMBL" id="CAD8248933.1"/>
    </source>
</evidence>
<dbReference type="SMART" id="SM00175">
    <property type="entry name" value="RAB"/>
    <property type="match status" value="1"/>
</dbReference>
<dbReference type="AlphaFoldDB" id="A0A6U0L6B7"/>
<dbReference type="EMBL" id="HBDY01015110">
    <property type="protein sequence ID" value="CAD8248930.1"/>
    <property type="molecule type" value="Transcribed_RNA"/>
</dbReference>
<gene>
    <name evidence="2" type="ORF">MPUS1402_LOCUS11452</name>
    <name evidence="3" type="ORF">MPUS1402_LOCUS11453</name>
</gene>
<reference evidence="3" key="1">
    <citation type="submission" date="2021-01" db="EMBL/GenBank/DDBJ databases">
        <authorList>
            <person name="Corre E."/>
            <person name="Pelletier E."/>
            <person name="Niang G."/>
            <person name="Scheremetjew M."/>
            <person name="Finn R."/>
            <person name="Kale V."/>
            <person name="Holt S."/>
            <person name="Cochrane G."/>
            <person name="Meng A."/>
            <person name="Brown T."/>
            <person name="Cohen L."/>
        </authorList>
    </citation>
    <scope>NUCLEOTIDE SEQUENCE</scope>
    <source>
        <strain evidence="3">RCC1614</strain>
    </source>
</reference>
<dbReference type="NCBIfam" id="TIGR00231">
    <property type="entry name" value="small_GTP"/>
    <property type="match status" value="1"/>
</dbReference>
<keyword evidence="1" id="KW-0547">Nucleotide-binding</keyword>
<dbReference type="Gene3D" id="3.40.50.300">
    <property type="entry name" value="P-loop containing nucleotide triphosphate hydrolases"/>
    <property type="match status" value="1"/>
</dbReference>
<dbReference type="InterPro" id="IPR027417">
    <property type="entry name" value="P-loop_NTPase"/>
</dbReference>
<dbReference type="GO" id="GO:0003924">
    <property type="term" value="F:GTPase activity"/>
    <property type="evidence" value="ECO:0007669"/>
    <property type="project" value="InterPro"/>
</dbReference>
<dbReference type="PRINTS" id="PR00449">
    <property type="entry name" value="RASTRNSFRMNG"/>
</dbReference>
<evidence type="ECO:0000313" key="2">
    <source>
        <dbReference type="EMBL" id="CAD8248930.1"/>
    </source>
</evidence>
<name>A0A6U0L6B7_MICPS</name>
<dbReference type="GO" id="GO:0005525">
    <property type="term" value="F:GTP binding"/>
    <property type="evidence" value="ECO:0007669"/>
    <property type="project" value="InterPro"/>
</dbReference>
<organism evidence="3">
    <name type="scientific">Micromonas pusilla</name>
    <name type="common">Picoplanktonic green alga</name>
    <name type="synonym">Chromulina pusilla</name>
    <dbReference type="NCBI Taxonomy" id="38833"/>
    <lineage>
        <taxon>Eukaryota</taxon>
        <taxon>Viridiplantae</taxon>
        <taxon>Chlorophyta</taxon>
        <taxon>Mamiellophyceae</taxon>
        <taxon>Mamiellales</taxon>
        <taxon>Mamiellaceae</taxon>
        <taxon>Micromonas</taxon>
    </lineage>
</organism>